<dbReference type="PROSITE" id="PS51184">
    <property type="entry name" value="JMJC"/>
    <property type="match status" value="1"/>
</dbReference>
<dbReference type="Proteomes" id="UP000316726">
    <property type="component" value="Chromosome 9"/>
</dbReference>
<dbReference type="AlphaFoldDB" id="A0A5B8MRJ5"/>
<protein>
    <recommendedName>
        <fullName evidence="3">JmjC domain-containing protein</fullName>
    </recommendedName>
</protein>
<gene>
    <name evidence="4" type="ORF">A3770_09p54050</name>
</gene>
<organism evidence="4 5">
    <name type="scientific">Chloropicon primus</name>
    <dbReference type="NCBI Taxonomy" id="1764295"/>
    <lineage>
        <taxon>Eukaryota</taxon>
        <taxon>Viridiplantae</taxon>
        <taxon>Chlorophyta</taxon>
        <taxon>Chloropicophyceae</taxon>
        <taxon>Chloropicales</taxon>
        <taxon>Chloropicaceae</taxon>
        <taxon>Chloropicon</taxon>
    </lineage>
</organism>
<accession>A0A5B8MRJ5</accession>
<dbReference type="SUPFAM" id="SSF51197">
    <property type="entry name" value="Clavaminate synthase-like"/>
    <property type="match status" value="1"/>
</dbReference>
<feature type="region of interest" description="Disordered" evidence="2">
    <location>
        <begin position="547"/>
        <end position="576"/>
    </location>
</feature>
<keyword evidence="5" id="KW-1185">Reference proteome</keyword>
<feature type="region of interest" description="Disordered" evidence="2">
    <location>
        <begin position="1"/>
        <end position="80"/>
    </location>
</feature>
<dbReference type="PANTHER" id="PTHR12461:SF105">
    <property type="entry name" value="HYPOXIA-INDUCIBLE FACTOR 1-ALPHA INHIBITOR"/>
    <property type="match status" value="1"/>
</dbReference>
<evidence type="ECO:0000259" key="3">
    <source>
        <dbReference type="PROSITE" id="PS51184"/>
    </source>
</evidence>
<evidence type="ECO:0000313" key="5">
    <source>
        <dbReference type="Proteomes" id="UP000316726"/>
    </source>
</evidence>
<evidence type="ECO:0000256" key="1">
    <source>
        <dbReference type="ARBA" id="ARBA00006801"/>
    </source>
</evidence>
<reference evidence="4 5" key="1">
    <citation type="submission" date="2018-07" db="EMBL/GenBank/DDBJ databases">
        <title>The complete nuclear genome of the prasinophyte Chloropicon primus (CCMP1205).</title>
        <authorList>
            <person name="Pombert J.-F."/>
            <person name="Otis C."/>
            <person name="Turmel M."/>
            <person name="Lemieux C."/>
        </authorList>
    </citation>
    <scope>NUCLEOTIDE SEQUENCE [LARGE SCALE GENOMIC DNA]</scope>
    <source>
        <strain evidence="4 5">CCMP1205</strain>
    </source>
</reference>
<comment type="similarity">
    <text evidence="1">Belongs to the JARID1 histone demethylase family.</text>
</comment>
<dbReference type="Pfam" id="PF13621">
    <property type="entry name" value="Cupin_8"/>
    <property type="match status" value="1"/>
</dbReference>
<dbReference type="PANTHER" id="PTHR12461">
    <property type="entry name" value="HYPOXIA-INDUCIBLE FACTOR 1 ALPHA INHIBITOR-RELATED"/>
    <property type="match status" value="1"/>
</dbReference>
<dbReference type="InterPro" id="IPR014710">
    <property type="entry name" value="RmlC-like_jellyroll"/>
</dbReference>
<dbReference type="InterPro" id="IPR041667">
    <property type="entry name" value="Cupin_8"/>
</dbReference>
<feature type="domain" description="JmjC" evidence="3">
    <location>
        <begin position="212"/>
        <end position="427"/>
    </location>
</feature>
<evidence type="ECO:0000256" key="2">
    <source>
        <dbReference type="SAM" id="MobiDB-lite"/>
    </source>
</evidence>
<sequence length="576" mass="64830">MAVPRAGTKGEGVVRERKKGKGRRRERGGGGGEEEGRDGGLKQGSGVGPRKLLTSSHAGRQSDHLLKGSTGETFVPPRRYPDWVAGGGRVERFDVGKGGGGVARERAHKVSRAREPVVMTSSGVVRALTTKWTFGYLSRTIRGAGEEVENGALAAAGDEEDVEVLCSMDGANRFVRLDRGKNVYGSFYHVREPETIGLGDVTTFGEFVDCAKKWKQKHVHARVPLMRRKDASGEDAAGLQEHYRRIMSPETMPELTPICGSPLRRDLMGSVDWSWMISYLGAQNFGSIRDVHLHCGTRNSLHHCKYENIDRLLVQVRGRTRVLLLDPSLAFEGLYPYPVHHPYDGYSMVDFEAEEDANKSLWPLFGENVRGKECILEPGEVLYVPQYFFLHRQDLDEEVVALDVSVSQGKRTRHRAAIPLQISRLLEERVSELESIRDAHHWLSVIAHGEESEWIDTSTVKGHSRIKFVESVYEEVEENLGKGQVPAFLKAMVEGRLMPTPWLNKKEFREPLYLLDKPFTLEDTRTELEKKYPEFFRNKLKGEGWQVPESRSTVPIPGYNMPANADYRTYSPSQSK</sequence>
<proteinExistence type="inferred from homology"/>
<evidence type="ECO:0000313" key="4">
    <source>
        <dbReference type="EMBL" id="QDZ22887.1"/>
    </source>
</evidence>
<dbReference type="Gene3D" id="2.60.120.10">
    <property type="entry name" value="Jelly Rolls"/>
    <property type="match status" value="1"/>
</dbReference>
<dbReference type="OrthoDB" id="47172at2759"/>
<dbReference type="EMBL" id="CP031042">
    <property type="protein sequence ID" value="QDZ22887.1"/>
    <property type="molecule type" value="Genomic_DNA"/>
</dbReference>
<name>A0A5B8MRJ5_9CHLO</name>
<feature type="compositionally biased region" description="Basic residues" evidence="2">
    <location>
        <begin position="16"/>
        <end position="26"/>
    </location>
</feature>
<dbReference type="InterPro" id="IPR003347">
    <property type="entry name" value="JmjC_dom"/>
</dbReference>